<keyword evidence="3" id="KW-0539">Nucleus</keyword>
<evidence type="ECO:0000256" key="1">
    <source>
        <dbReference type="ARBA" id="ARBA00004123"/>
    </source>
</evidence>
<keyword evidence="6" id="KW-1185">Reference proteome</keyword>
<reference evidence="5 6" key="1">
    <citation type="submission" date="2016-05" db="EMBL/GenBank/DDBJ databases">
        <title>A degradative enzymes factory behind the ericoid mycorrhizal symbiosis.</title>
        <authorList>
            <consortium name="DOE Joint Genome Institute"/>
            <person name="Martino E."/>
            <person name="Morin E."/>
            <person name="Grelet G."/>
            <person name="Kuo A."/>
            <person name="Kohler A."/>
            <person name="Daghino S."/>
            <person name="Barry K."/>
            <person name="Choi C."/>
            <person name="Cichocki N."/>
            <person name="Clum A."/>
            <person name="Copeland A."/>
            <person name="Hainaut M."/>
            <person name="Haridas S."/>
            <person name="Labutti K."/>
            <person name="Lindquist E."/>
            <person name="Lipzen A."/>
            <person name="Khouja H.-R."/>
            <person name="Murat C."/>
            <person name="Ohm R."/>
            <person name="Olson A."/>
            <person name="Spatafora J."/>
            <person name="Veneault-Fourrey C."/>
            <person name="Henrissat B."/>
            <person name="Grigoriev I."/>
            <person name="Martin F."/>
            <person name="Perotto S."/>
        </authorList>
    </citation>
    <scope>NUCLEOTIDE SEQUENCE [LARGE SCALE GENOMIC DNA]</scope>
    <source>
        <strain evidence="5 6">UAMH 7357</strain>
    </source>
</reference>
<feature type="compositionally biased region" description="Polar residues" evidence="4">
    <location>
        <begin position="93"/>
        <end position="112"/>
    </location>
</feature>
<dbReference type="OrthoDB" id="417678at2759"/>
<dbReference type="Gene3D" id="1.20.890.10">
    <property type="entry name" value="cAMP-dependent protein kinase regulatory subunit, dimerization-anchoring domain"/>
    <property type="match status" value="1"/>
</dbReference>
<feature type="region of interest" description="Disordered" evidence="4">
    <location>
        <begin position="43"/>
        <end position="139"/>
    </location>
</feature>
<dbReference type="Proteomes" id="UP000235672">
    <property type="component" value="Unassembled WGS sequence"/>
</dbReference>
<dbReference type="Pfam" id="PF05186">
    <property type="entry name" value="Dpy-30"/>
    <property type="match status" value="1"/>
</dbReference>
<sequence length="175" mass="18327">MSQPNIPEVTEQEQVPASISAAAHAYQLAMQQQAATPPAVMIPAPQAQAQAQAPAPDSTKDVVMTDGTPDRPASPAILPGATNAPSPAPQRIGTPSRNVNGNDVTSRATSQHPDPAPAIPKEAPAHGAPTRQYLNSKVTGPLLDGMKQIAKEQPKDPLRALGEYLIQRSRELEGT</sequence>
<protein>
    <recommendedName>
        <fullName evidence="7">Dpy-30-domain-containing protein</fullName>
    </recommendedName>
</protein>
<proteinExistence type="inferred from homology"/>
<evidence type="ECO:0000313" key="5">
    <source>
        <dbReference type="EMBL" id="PMD25179.1"/>
    </source>
</evidence>
<organism evidence="5 6">
    <name type="scientific">Hyaloscypha hepaticicola</name>
    <dbReference type="NCBI Taxonomy" id="2082293"/>
    <lineage>
        <taxon>Eukaryota</taxon>
        <taxon>Fungi</taxon>
        <taxon>Dikarya</taxon>
        <taxon>Ascomycota</taxon>
        <taxon>Pezizomycotina</taxon>
        <taxon>Leotiomycetes</taxon>
        <taxon>Helotiales</taxon>
        <taxon>Hyaloscyphaceae</taxon>
        <taxon>Hyaloscypha</taxon>
    </lineage>
</organism>
<dbReference type="InterPro" id="IPR049629">
    <property type="entry name" value="DPY30_SDC1_DD"/>
</dbReference>
<evidence type="ECO:0000313" key="6">
    <source>
        <dbReference type="Proteomes" id="UP000235672"/>
    </source>
</evidence>
<comment type="subcellular location">
    <subcellularLocation>
        <location evidence="1">Nucleus</location>
    </subcellularLocation>
</comment>
<comment type="similarity">
    <text evidence="2">Belongs to the dpy-30 family.</text>
</comment>
<name>A0A2J6QFX4_9HELO</name>
<evidence type="ECO:0000256" key="4">
    <source>
        <dbReference type="SAM" id="MobiDB-lite"/>
    </source>
</evidence>
<dbReference type="CDD" id="cd22965">
    <property type="entry name" value="DD_DPY30_SDC1"/>
    <property type="match status" value="1"/>
</dbReference>
<accession>A0A2J6QFX4</accession>
<dbReference type="AlphaFoldDB" id="A0A2J6QFX4"/>
<evidence type="ECO:0000256" key="3">
    <source>
        <dbReference type="ARBA" id="ARBA00023242"/>
    </source>
</evidence>
<dbReference type="STRING" id="1745343.A0A2J6QFX4"/>
<dbReference type="EMBL" id="KZ613471">
    <property type="protein sequence ID" value="PMD25179.1"/>
    <property type="molecule type" value="Genomic_DNA"/>
</dbReference>
<evidence type="ECO:0000256" key="2">
    <source>
        <dbReference type="ARBA" id="ARBA00010849"/>
    </source>
</evidence>
<dbReference type="GO" id="GO:0005634">
    <property type="term" value="C:nucleus"/>
    <property type="evidence" value="ECO:0007669"/>
    <property type="project" value="UniProtKB-SubCell"/>
</dbReference>
<gene>
    <name evidence="5" type="ORF">NA56DRAFT_473824</name>
</gene>
<evidence type="ECO:0008006" key="7">
    <source>
        <dbReference type="Google" id="ProtNLM"/>
    </source>
</evidence>
<dbReference type="InterPro" id="IPR007858">
    <property type="entry name" value="Dpy-30_motif"/>
</dbReference>
<feature type="compositionally biased region" description="Low complexity" evidence="4">
    <location>
        <begin position="43"/>
        <end position="56"/>
    </location>
</feature>